<keyword evidence="5" id="KW-1185">Reference proteome</keyword>
<feature type="domain" description="GST C-terminal" evidence="3">
    <location>
        <begin position="104"/>
        <end position="236"/>
    </location>
</feature>
<dbReference type="SUPFAM" id="SSF52833">
    <property type="entry name" value="Thioredoxin-like"/>
    <property type="match status" value="1"/>
</dbReference>
<evidence type="ECO:0000259" key="2">
    <source>
        <dbReference type="PROSITE" id="PS50404"/>
    </source>
</evidence>
<sequence>MGALCPAPVDPGQIQKQGLTVYGDYFTPETRSIMIMIQMGGIQHEFQPVDQFKGEHKREDYIKLNPTGSLPTLTEGRFLVLGGYVVFLNYLVNHHRPIKEKLYPPEFKQQIDKILLWFQSIMRVCSQRLIRMIIGPQAFGEKQYSQDDIKETLDEFFTQIIAMLDRKLQRYEYLCGDDYTVADIQLYNEIFTVLTLHKKQLESREYPNVFSWYNKLSGIPEIQESNMKFKEIVNKYNLA</sequence>
<evidence type="ECO:0000313" key="4">
    <source>
        <dbReference type="EMBL" id="CDW89241.1"/>
    </source>
</evidence>
<gene>
    <name evidence="4" type="primary">Contig18961.g20110</name>
    <name evidence="4" type="ORF">STYLEM_18373</name>
</gene>
<proteinExistence type="predicted"/>
<dbReference type="PANTHER" id="PTHR43969:SF9">
    <property type="entry name" value="GLUTATHIONE S TRANSFERASE D10, ISOFORM A-RELATED"/>
    <property type="match status" value="1"/>
</dbReference>
<dbReference type="InterPro" id="IPR040079">
    <property type="entry name" value="Glutathione_S-Trfase"/>
</dbReference>
<accession>A0A078B4P6</accession>
<dbReference type="Pfam" id="PF13409">
    <property type="entry name" value="GST_N_2"/>
    <property type="match status" value="1"/>
</dbReference>
<dbReference type="GO" id="GO:0004364">
    <property type="term" value="F:glutathione transferase activity"/>
    <property type="evidence" value="ECO:0007669"/>
    <property type="project" value="TreeGrafter"/>
</dbReference>
<dbReference type="PANTHER" id="PTHR43969">
    <property type="entry name" value="GLUTATHIONE S TRANSFERASE D10, ISOFORM A-RELATED"/>
    <property type="match status" value="1"/>
</dbReference>
<dbReference type="InterPro" id="IPR036249">
    <property type="entry name" value="Thioredoxin-like_sf"/>
</dbReference>
<dbReference type="Pfam" id="PF14497">
    <property type="entry name" value="GST_C_3"/>
    <property type="match status" value="1"/>
</dbReference>
<dbReference type="InterPro" id="IPR036282">
    <property type="entry name" value="Glutathione-S-Trfase_C_sf"/>
</dbReference>
<dbReference type="GO" id="GO:0006749">
    <property type="term" value="P:glutathione metabolic process"/>
    <property type="evidence" value="ECO:0007669"/>
    <property type="project" value="TreeGrafter"/>
</dbReference>
<organism evidence="4 5">
    <name type="scientific">Stylonychia lemnae</name>
    <name type="common">Ciliate</name>
    <dbReference type="NCBI Taxonomy" id="5949"/>
    <lineage>
        <taxon>Eukaryota</taxon>
        <taxon>Sar</taxon>
        <taxon>Alveolata</taxon>
        <taxon>Ciliophora</taxon>
        <taxon>Intramacronucleata</taxon>
        <taxon>Spirotrichea</taxon>
        <taxon>Stichotrichia</taxon>
        <taxon>Sporadotrichida</taxon>
        <taxon>Oxytrichidae</taxon>
        <taxon>Stylonychinae</taxon>
        <taxon>Stylonychia</taxon>
    </lineage>
</organism>
<comment type="subunit">
    <text evidence="1">Homodimer.</text>
</comment>
<dbReference type="InParanoid" id="A0A078B4P6"/>
<evidence type="ECO:0000259" key="3">
    <source>
        <dbReference type="PROSITE" id="PS50405"/>
    </source>
</evidence>
<dbReference type="PROSITE" id="PS50404">
    <property type="entry name" value="GST_NTER"/>
    <property type="match status" value="1"/>
</dbReference>
<keyword evidence="4" id="KW-0808">Transferase</keyword>
<dbReference type="EMBL" id="CCKQ01017364">
    <property type="protein sequence ID" value="CDW89241.1"/>
    <property type="molecule type" value="Genomic_DNA"/>
</dbReference>
<dbReference type="Gene3D" id="3.40.30.10">
    <property type="entry name" value="Glutaredoxin"/>
    <property type="match status" value="1"/>
</dbReference>
<protein>
    <submittedName>
        <fullName evidence="4">Glutathione s-transferase</fullName>
    </submittedName>
</protein>
<dbReference type="SUPFAM" id="SSF47616">
    <property type="entry name" value="GST C-terminal domain-like"/>
    <property type="match status" value="1"/>
</dbReference>
<dbReference type="SFLD" id="SFLDS00019">
    <property type="entry name" value="Glutathione_Transferase_(cytos"/>
    <property type="match status" value="1"/>
</dbReference>
<evidence type="ECO:0000256" key="1">
    <source>
        <dbReference type="ARBA" id="ARBA00011738"/>
    </source>
</evidence>
<dbReference type="InterPro" id="IPR010987">
    <property type="entry name" value="Glutathione-S-Trfase_C-like"/>
</dbReference>
<dbReference type="OrthoDB" id="2309723at2759"/>
<dbReference type="InterPro" id="IPR004045">
    <property type="entry name" value="Glutathione_S-Trfase_N"/>
</dbReference>
<dbReference type="PROSITE" id="PS50405">
    <property type="entry name" value="GST_CTER"/>
    <property type="match status" value="1"/>
</dbReference>
<dbReference type="Gene3D" id="1.20.1050.10">
    <property type="match status" value="1"/>
</dbReference>
<evidence type="ECO:0000313" key="5">
    <source>
        <dbReference type="Proteomes" id="UP000039865"/>
    </source>
</evidence>
<dbReference type="InterPro" id="IPR004046">
    <property type="entry name" value="GST_C"/>
</dbReference>
<dbReference type="AlphaFoldDB" id="A0A078B4P6"/>
<dbReference type="OMA" id="AWMQRIT"/>
<dbReference type="Proteomes" id="UP000039865">
    <property type="component" value="Unassembled WGS sequence"/>
</dbReference>
<name>A0A078B4P6_STYLE</name>
<dbReference type="SFLD" id="SFLDG00358">
    <property type="entry name" value="Main_(cytGST)"/>
    <property type="match status" value="1"/>
</dbReference>
<feature type="domain" description="GST N-terminal" evidence="2">
    <location>
        <begin position="17"/>
        <end position="99"/>
    </location>
</feature>
<reference evidence="4 5" key="1">
    <citation type="submission" date="2014-06" db="EMBL/GenBank/DDBJ databases">
        <authorList>
            <person name="Swart Estienne"/>
        </authorList>
    </citation>
    <scope>NUCLEOTIDE SEQUENCE [LARGE SCALE GENOMIC DNA]</scope>
    <source>
        <strain evidence="4 5">130c</strain>
    </source>
</reference>